<keyword evidence="15" id="KW-1185">Reference proteome</keyword>
<name>A0A411YEX1_9ACTN</name>
<dbReference type="GO" id="GO:0050897">
    <property type="term" value="F:cobalt ion binding"/>
    <property type="evidence" value="ECO:0007669"/>
    <property type="project" value="InterPro"/>
</dbReference>
<dbReference type="RefSeq" id="WP_131154743.1">
    <property type="nucleotide sequence ID" value="NZ_CP036402.1"/>
</dbReference>
<dbReference type="Proteomes" id="UP000291469">
    <property type="component" value="Chromosome"/>
</dbReference>
<feature type="region of interest" description="Disordered" evidence="12">
    <location>
        <begin position="469"/>
        <end position="499"/>
    </location>
</feature>
<keyword evidence="11" id="KW-0862">Zinc</keyword>
<dbReference type="SUPFAM" id="SSF51556">
    <property type="entry name" value="Metallo-dependent hydrolases"/>
    <property type="match status" value="1"/>
</dbReference>
<reference evidence="14 15" key="1">
    <citation type="submission" date="2019-01" db="EMBL/GenBank/DDBJ databases">
        <title>Egibacter rhizosphaerae EGI 80759T.</title>
        <authorList>
            <person name="Chen D.-D."/>
            <person name="Tian Y."/>
            <person name="Jiao J.-Y."/>
            <person name="Zhang X.-T."/>
            <person name="Zhang Y.-G."/>
            <person name="Zhang Y."/>
            <person name="Xiao M."/>
            <person name="Shu W.-S."/>
            <person name="Li W.-J."/>
        </authorList>
    </citation>
    <scope>NUCLEOTIDE SEQUENCE [LARGE SCALE GENOMIC DNA]</scope>
    <source>
        <strain evidence="14 15">EGI 80759</strain>
    </source>
</reference>
<comment type="similarity">
    <text evidence="4">Belongs to the metallo-dependent hydrolases superfamily. DHOase family. Class I DHOase subfamily.</text>
</comment>
<dbReference type="SUPFAM" id="SSF51338">
    <property type="entry name" value="Composite domain of metallo-dependent hydrolases"/>
    <property type="match status" value="1"/>
</dbReference>
<dbReference type="NCBIfam" id="TIGR03178">
    <property type="entry name" value="allantoinase"/>
    <property type="match status" value="1"/>
</dbReference>
<sequence>MSDLRDDPDRPLVLVSRRVVTPERVEPAAVIVTGGRIDRVTAHPEQEGTGQAGMGQEGTGQSDTARLPASAEVVDLGDLAVLPGLVDSHVHVNEPGRTHWEGFATATRAAAAGGISTLVDMPLNSLPPTTDPAALAEKRAAAGPQAHVDVAFWGGLVPGSEERLAELRDAGVRGVKAFLCDSGVPEYGCFAPGDAERLLAATAEVGLPLLVHAEDPVTLDRASREVVAGDPDPRRHRTWLDTRPAEAEIVAVRALVDAARRTGGHVHVLHVSAAEAAELIAAARGDGVPVTAETCPHYLTLAAEDVPHGATIHKCAPPIRDAANAERLWRHLAAGDLDAVVSDHSPSSPDEKAVEAGDFMAAWGGIASLQLGLPVVWTAARERGHDLADLARWMAAEPARLAGLDRKGAISPGHDADLTIVDPDEPWTIDAARLEHRHPLTPYADRRVTGAVRRVYLRGRLIARDGAPLDVPQGRLLPDPAGDADAAPPTAPFLARDPS</sequence>
<proteinExistence type="inferred from homology"/>
<dbReference type="GO" id="GO:0004038">
    <property type="term" value="F:allantoinase activity"/>
    <property type="evidence" value="ECO:0007669"/>
    <property type="project" value="UniProtKB-EC"/>
</dbReference>
<dbReference type="InterPro" id="IPR006680">
    <property type="entry name" value="Amidohydro-rel"/>
</dbReference>
<evidence type="ECO:0000256" key="6">
    <source>
        <dbReference type="ARBA" id="ARBA00011881"/>
    </source>
</evidence>
<evidence type="ECO:0000256" key="7">
    <source>
        <dbReference type="ARBA" id="ARBA00012863"/>
    </source>
</evidence>
<dbReference type="InterPro" id="IPR011059">
    <property type="entry name" value="Metal-dep_hydrolase_composite"/>
</dbReference>
<dbReference type="Pfam" id="PF01979">
    <property type="entry name" value="Amidohydro_1"/>
    <property type="match status" value="1"/>
</dbReference>
<comment type="function">
    <text evidence="2">Catalyzes the reversible cyclization of carbamoyl aspartate to dihydroorotate.</text>
</comment>
<evidence type="ECO:0000313" key="15">
    <source>
        <dbReference type="Proteomes" id="UP000291469"/>
    </source>
</evidence>
<dbReference type="GO" id="GO:0008270">
    <property type="term" value="F:zinc ion binding"/>
    <property type="evidence" value="ECO:0007669"/>
    <property type="project" value="InterPro"/>
</dbReference>
<feature type="region of interest" description="Disordered" evidence="12">
    <location>
        <begin position="38"/>
        <end position="64"/>
    </location>
</feature>
<keyword evidence="10 14" id="KW-0378">Hydrolase</keyword>
<dbReference type="PANTHER" id="PTHR43668:SF2">
    <property type="entry name" value="ALLANTOINASE"/>
    <property type="match status" value="1"/>
</dbReference>
<dbReference type="KEGG" id="erz:ER308_09415"/>
<evidence type="ECO:0000256" key="10">
    <source>
        <dbReference type="ARBA" id="ARBA00022801"/>
    </source>
</evidence>
<dbReference type="EMBL" id="CP036402">
    <property type="protein sequence ID" value="QBI19746.1"/>
    <property type="molecule type" value="Genomic_DNA"/>
</dbReference>
<dbReference type="GO" id="GO:0000256">
    <property type="term" value="P:allantoin catabolic process"/>
    <property type="evidence" value="ECO:0007669"/>
    <property type="project" value="InterPro"/>
</dbReference>
<organism evidence="14 15">
    <name type="scientific">Egibacter rhizosphaerae</name>
    <dbReference type="NCBI Taxonomy" id="1670831"/>
    <lineage>
        <taxon>Bacteria</taxon>
        <taxon>Bacillati</taxon>
        <taxon>Actinomycetota</taxon>
        <taxon>Nitriliruptoria</taxon>
        <taxon>Egibacterales</taxon>
        <taxon>Egibacteraceae</taxon>
        <taxon>Egibacter</taxon>
    </lineage>
</organism>
<dbReference type="Gene3D" id="3.20.20.140">
    <property type="entry name" value="Metal-dependent hydrolases"/>
    <property type="match status" value="1"/>
</dbReference>
<evidence type="ECO:0000256" key="1">
    <source>
        <dbReference type="ARBA" id="ARBA00001947"/>
    </source>
</evidence>
<evidence type="ECO:0000256" key="5">
    <source>
        <dbReference type="ARBA" id="ARBA00010368"/>
    </source>
</evidence>
<dbReference type="FunFam" id="3.20.20.140:FF:000032">
    <property type="entry name" value="Allantoinase Dal1"/>
    <property type="match status" value="1"/>
</dbReference>
<dbReference type="PROSITE" id="PS00482">
    <property type="entry name" value="DIHYDROOROTASE_1"/>
    <property type="match status" value="1"/>
</dbReference>
<dbReference type="GO" id="GO:0005737">
    <property type="term" value="C:cytoplasm"/>
    <property type="evidence" value="ECO:0007669"/>
    <property type="project" value="TreeGrafter"/>
</dbReference>
<dbReference type="InterPro" id="IPR017593">
    <property type="entry name" value="Allantoinase"/>
</dbReference>
<accession>A0A411YEX1</accession>
<evidence type="ECO:0000313" key="14">
    <source>
        <dbReference type="EMBL" id="QBI19746.1"/>
    </source>
</evidence>
<dbReference type="InterPro" id="IPR032466">
    <property type="entry name" value="Metal_Hydrolase"/>
</dbReference>
<evidence type="ECO:0000256" key="11">
    <source>
        <dbReference type="ARBA" id="ARBA00022833"/>
    </source>
</evidence>
<dbReference type="AlphaFoldDB" id="A0A411YEX1"/>
<comment type="similarity">
    <text evidence="5">Belongs to the metallo-dependent hydrolases superfamily. Allantoinase family.</text>
</comment>
<keyword evidence="8" id="KW-0659">Purine metabolism</keyword>
<evidence type="ECO:0000256" key="8">
    <source>
        <dbReference type="ARBA" id="ARBA00022631"/>
    </source>
</evidence>
<evidence type="ECO:0000256" key="4">
    <source>
        <dbReference type="ARBA" id="ARBA00010286"/>
    </source>
</evidence>
<comment type="subunit">
    <text evidence="6">Homotetramer.</text>
</comment>
<dbReference type="EC" id="3.5.2.5" evidence="7"/>
<evidence type="ECO:0000256" key="9">
    <source>
        <dbReference type="ARBA" id="ARBA00022723"/>
    </source>
</evidence>
<feature type="domain" description="Amidohydrolase-related" evidence="13">
    <location>
        <begin position="81"/>
        <end position="461"/>
    </location>
</feature>
<dbReference type="PANTHER" id="PTHR43668">
    <property type="entry name" value="ALLANTOINASE"/>
    <property type="match status" value="1"/>
</dbReference>
<dbReference type="OrthoDB" id="9803027at2"/>
<feature type="compositionally biased region" description="Low complexity" evidence="12">
    <location>
        <begin position="478"/>
        <end position="488"/>
    </location>
</feature>
<protein>
    <recommendedName>
        <fullName evidence="7">allantoinase</fullName>
        <ecNumber evidence="7">3.5.2.5</ecNumber>
    </recommendedName>
</protein>
<comment type="cofactor">
    <cofactor evidence="1">
        <name>Zn(2+)</name>
        <dbReference type="ChEBI" id="CHEBI:29105"/>
    </cofactor>
</comment>
<gene>
    <name evidence="14" type="primary">allB</name>
    <name evidence="14" type="ORF">ER308_09415</name>
</gene>
<dbReference type="GO" id="GO:0006145">
    <property type="term" value="P:purine nucleobase catabolic process"/>
    <property type="evidence" value="ECO:0007669"/>
    <property type="project" value="TreeGrafter"/>
</dbReference>
<keyword evidence="9" id="KW-0479">Metal-binding</keyword>
<evidence type="ECO:0000259" key="13">
    <source>
        <dbReference type="Pfam" id="PF01979"/>
    </source>
</evidence>
<comment type="pathway">
    <text evidence="3">Nitrogen metabolism; (S)-allantoin degradation; allantoate from (S)-allantoin: step 1/1.</text>
</comment>
<evidence type="ECO:0000256" key="2">
    <source>
        <dbReference type="ARBA" id="ARBA00002368"/>
    </source>
</evidence>
<evidence type="ECO:0000256" key="12">
    <source>
        <dbReference type="SAM" id="MobiDB-lite"/>
    </source>
</evidence>
<evidence type="ECO:0000256" key="3">
    <source>
        <dbReference type="ARBA" id="ARBA00004968"/>
    </source>
</evidence>
<dbReference type="InterPro" id="IPR002195">
    <property type="entry name" value="Dihydroorotase_CS"/>
</dbReference>
<dbReference type="InterPro" id="IPR050138">
    <property type="entry name" value="DHOase/Allantoinase_Hydrolase"/>
</dbReference>